<feature type="transmembrane region" description="Helical" evidence="14">
    <location>
        <begin position="390"/>
        <end position="410"/>
    </location>
</feature>
<evidence type="ECO:0000313" key="15">
    <source>
        <dbReference type="EMBL" id="CZR03201.1"/>
    </source>
</evidence>
<comment type="similarity">
    <text evidence="2 13">Belongs to the sodium:solute symporter (SSF) (TC 2.A.21) family.</text>
</comment>
<feature type="transmembrane region" description="Helical" evidence="14">
    <location>
        <begin position="448"/>
        <end position="467"/>
    </location>
</feature>
<evidence type="ECO:0000256" key="7">
    <source>
        <dbReference type="ARBA" id="ARBA00022989"/>
    </source>
</evidence>
<keyword evidence="9 14" id="KW-0406">Ion transport</keyword>
<feature type="transmembrane region" description="Helical" evidence="14">
    <location>
        <begin position="339"/>
        <end position="369"/>
    </location>
</feature>
<proteinExistence type="inferred from homology"/>
<dbReference type="InterPro" id="IPR038377">
    <property type="entry name" value="Na/Glc_symporter_sf"/>
</dbReference>
<feature type="transmembrane region" description="Helical" evidence="14">
    <location>
        <begin position="188"/>
        <end position="210"/>
    </location>
</feature>
<protein>
    <recommendedName>
        <fullName evidence="14">Sodium/proline symporter</fullName>
    </recommendedName>
    <alternativeName>
        <fullName evidence="14">Proline permease</fullName>
    </alternativeName>
</protein>
<evidence type="ECO:0000256" key="2">
    <source>
        <dbReference type="ARBA" id="ARBA00006434"/>
    </source>
</evidence>
<evidence type="ECO:0000313" key="16">
    <source>
        <dbReference type="EMBL" id="SEJ85773.1"/>
    </source>
</evidence>
<evidence type="ECO:0000256" key="14">
    <source>
        <dbReference type="RuleBase" id="RU366012"/>
    </source>
</evidence>
<keyword evidence="11 14" id="KW-0739">Sodium transport</keyword>
<dbReference type="PROSITE" id="PS00457">
    <property type="entry name" value="NA_SOLUT_SYMP_2"/>
    <property type="match status" value="1"/>
</dbReference>
<evidence type="ECO:0000256" key="3">
    <source>
        <dbReference type="ARBA" id="ARBA00022448"/>
    </source>
</evidence>
<keyword evidence="4 14" id="KW-1003">Cell membrane</keyword>
<dbReference type="GO" id="GO:0031402">
    <property type="term" value="F:sodium ion binding"/>
    <property type="evidence" value="ECO:0007669"/>
    <property type="project" value="UniProtKB-UniRule"/>
</dbReference>
<organism evidence="15 17">
    <name type="scientific">Trichococcus ilyis</name>
    <dbReference type="NCBI Taxonomy" id="640938"/>
    <lineage>
        <taxon>Bacteria</taxon>
        <taxon>Bacillati</taxon>
        <taxon>Bacillota</taxon>
        <taxon>Bacilli</taxon>
        <taxon>Lactobacillales</taxon>
        <taxon>Carnobacteriaceae</taxon>
        <taxon>Trichococcus</taxon>
    </lineage>
</organism>
<reference evidence="15 17" key="1">
    <citation type="submission" date="2016-02" db="EMBL/GenBank/DDBJ databases">
        <authorList>
            <person name="Wen L."/>
            <person name="He K."/>
            <person name="Yang H."/>
        </authorList>
    </citation>
    <scope>NUCLEOTIDE SEQUENCE [LARGE SCALE GENOMIC DNA]</scope>
    <source>
        <strain evidence="15">Trichococcus_R210</strain>
    </source>
</reference>
<evidence type="ECO:0000256" key="5">
    <source>
        <dbReference type="ARBA" id="ARBA00022692"/>
    </source>
</evidence>
<evidence type="ECO:0000256" key="10">
    <source>
        <dbReference type="ARBA" id="ARBA00023136"/>
    </source>
</evidence>
<gene>
    <name evidence="16" type="ORF">SAMN05216375_1326</name>
    <name evidence="15" type="ORF">TR210_1982</name>
</gene>
<dbReference type="PANTHER" id="PTHR48086:SF3">
    <property type="entry name" value="SODIUM_PROLINE SYMPORTER"/>
    <property type="match status" value="1"/>
</dbReference>
<keyword evidence="5 14" id="KW-0812">Transmembrane</keyword>
<keyword evidence="10 14" id="KW-0472">Membrane</keyword>
<feature type="transmembrane region" description="Helical" evidence="14">
    <location>
        <begin position="76"/>
        <end position="94"/>
    </location>
</feature>
<keyword evidence="14" id="KW-0029">Amino-acid transport</keyword>
<keyword evidence="3 14" id="KW-0813">Transport</keyword>
<evidence type="ECO:0000256" key="13">
    <source>
        <dbReference type="RuleBase" id="RU362091"/>
    </source>
</evidence>
<keyword evidence="18" id="KW-1185">Reference proteome</keyword>
<keyword evidence="7 14" id="KW-1133">Transmembrane helix</keyword>
<accession>A0A143Z241</accession>
<evidence type="ECO:0000256" key="9">
    <source>
        <dbReference type="ARBA" id="ARBA00023065"/>
    </source>
</evidence>
<evidence type="ECO:0000256" key="6">
    <source>
        <dbReference type="ARBA" id="ARBA00022847"/>
    </source>
</evidence>
<feature type="transmembrane region" description="Helical" evidence="14">
    <location>
        <begin position="298"/>
        <end position="319"/>
    </location>
</feature>
<dbReference type="InterPro" id="IPR018212">
    <property type="entry name" value="Na/solute_symporter_CS"/>
</dbReference>
<dbReference type="GO" id="GO:0005298">
    <property type="term" value="F:proline:sodium symporter activity"/>
    <property type="evidence" value="ECO:0007669"/>
    <property type="project" value="UniProtKB-UniRule"/>
</dbReference>
<dbReference type="EMBL" id="FNYT01000032">
    <property type="protein sequence ID" value="SEJ85773.1"/>
    <property type="molecule type" value="Genomic_DNA"/>
</dbReference>
<evidence type="ECO:0000256" key="12">
    <source>
        <dbReference type="ARBA" id="ARBA00033708"/>
    </source>
</evidence>
<evidence type="ECO:0000256" key="8">
    <source>
        <dbReference type="ARBA" id="ARBA00023053"/>
    </source>
</evidence>
<reference evidence="16 18" key="2">
    <citation type="submission" date="2016-10" db="EMBL/GenBank/DDBJ databases">
        <authorList>
            <person name="Varghese N."/>
            <person name="Submissions S."/>
        </authorList>
    </citation>
    <scope>NUCLEOTIDE SEQUENCE [LARGE SCALE GENOMIC DNA]</scope>
    <source>
        <strain evidence="16 18">DSM 22150</strain>
    </source>
</reference>
<dbReference type="RefSeq" id="WP_204243790.1">
    <property type="nucleotide sequence ID" value="NZ_FJNB01000014.1"/>
</dbReference>
<dbReference type="NCBIfam" id="TIGR00813">
    <property type="entry name" value="sss"/>
    <property type="match status" value="1"/>
</dbReference>
<dbReference type="Proteomes" id="UP000076878">
    <property type="component" value="Unassembled WGS sequence"/>
</dbReference>
<dbReference type="InterPro" id="IPR011851">
    <property type="entry name" value="Na/Pro_symporter"/>
</dbReference>
<dbReference type="GO" id="GO:0005886">
    <property type="term" value="C:plasma membrane"/>
    <property type="evidence" value="ECO:0007669"/>
    <property type="project" value="UniProtKB-SubCell"/>
</dbReference>
<dbReference type="Pfam" id="PF00474">
    <property type="entry name" value="SSF"/>
    <property type="match status" value="1"/>
</dbReference>
<evidence type="ECO:0000256" key="4">
    <source>
        <dbReference type="ARBA" id="ARBA00022475"/>
    </source>
</evidence>
<dbReference type="CDD" id="cd11475">
    <property type="entry name" value="SLC5sbd_PutP"/>
    <property type="match status" value="1"/>
</dbReference>
<keyword evidence="6 14" id="KW-0769">Symport</keyword>
<dbReference type="EMBL" id="FJNB01000014">
    <property type="protein sequence ID" value="CZR03201.1"/>
    <property type="molecule type" value="Genomic_DNA"/>
</dbReference>
<dbReference type="PROSITE" id="PS50283">
    <property type="entry name" value="NA_SOLUT_SYMP_3"/>
    <property type="match status" value="1"/>
</dbReference>
<feature type="transmembrane region" description="Helical" evidence="14">
    <location>
        <begin position="45"/>
        <end position="70"/>
    </location>
</feature>
<comment type="function">
    <text evidence="14">Catalyzes the sodium-dependent uptake of extracellular L-proline.</text>
</comment>
<feature type="transmembrane region" description="Helical" evidence="14">
    <location>
        <begin position="160"/>
        <end position="181"/>
    </location>
</feature>
<keyword evidence="8 14" id="KW-0915">Sodium</keyword>
<evidence type="ECO:0000313" key="18">
    <source>
        <dbReference type="Proteomes" id="UP000199280"/>
    </source>
</evidence>
<dbReference type="STRING" id="640938.TR210_1982"/>
<sequence>MDKALIFVAMAGYMSIIIGIGFYYYKRSNESSDNFFLGGRSLGPWVAAISAGASDMSGWLLMGLPGVAYWSGLSDAFWTAIGLALGTSLNWIIVSKRLRHYSESAEAITLPEFFSNRFHEDKRVILTVSSTFIFVFFSVYAASCFVTVGKLFATLFEVPYIPMMIAGAVFVVFYTFIGGFLAESVSDFMQGIIMIAALAVVLVGGVVHAGGPGAVIDNLKGIPGFLDFFGIATPTLVDGVQQADGAMAAFGPAGKYGLITIASSMAWGLGYFGMPQVLLRFMAIRSAEDIKQSRRIGIIWATLSLGAAVLIGLIGRAMFPMALTTASTSETIFIEMATLLFPPLLAGIVMSGILAATISSADSYLLIAASAFSKNIYKGVLRKDASDKQVMAMTRMILIVLAILGIIIALDENSVIFTIVSFAWAGFGATFGPLMLFSLFWKKTTRQGAIAGMLTGGIAVFIWKLLIKPIGGVFGIYELLPAFILSCIAIVIFSLIGEKPSAAMEAEFETVKSQSKA</sequence>
<dbReference type="InterPro" id="IPR001734">
    <property type="entry name" value="Na/solute_symporter"/>
</dbReference>
<dbReference type="GO" id="GO:0015824">
    <property type="term" value="P:proline transport"/>
    <property type="evidence" value="ECO:0007669"/>
    <property type="project" value="UniProtKB-UniRule"/>
</dbReference>
<dbReference type="InterPro" id="IPR050277">
    <property type="entry name" value="Sodium:Solute_Symporter"/>
</dbReference>
<feature type="transmembrane region" description="Helical" evidence="14">
    <location>
        <begin position="256"/>
        <end position="278"/>
    </location>
</feature>
<evidence type="ECO:0000256" key="11">
    <source>
        <dbReference type="ARBA" id="ARBA00023201"/>
    </source>
</evidence>
<dbReference type="PANTHER" id="PTHR48086">
    <property type="entry name" value="SODIUM/PROLINE SYMPORTER-RELATED"/>
    <property type="match status" value="1"/>
</dbReference>
<evidence type="ECO:0000256" key="1">
    <source>
        <dbReference type="ARBA" id="ARBA00004651"/>
    </source>
</evidence>
<dbReference type="AlphaFoldDB" id="A0A143Z241"/>
<feature type="transmembrane region" description="Helical" evidence="14">
    <location>
        <begin position="124"/>
        <end position="148"/>
    </location>
</feature>
<dbReference type="Proteomes" id="UP000199280">
    <property type="component" value="Unassembled WGS sequence"/>
</dbReference>
<feature type="transmembrane region" description="Helical" evidence="14">
    <location>
        <begin position="479"/>
        <end position="496"/>
    </location>
</feature>
<evidence type="ECO:0000313" key="17">
    <source>
        <dbReference type="Proteomes" id="UP000076878"/>
    </source>
</evidence>
<name>A0A143Z241_9LACT</name>
<feature type="transmembrane region" description="Helical" evidence="14">
    <location>
        <begin position="6"/>
        <end position="25"/>
    </location>
</feature>
<dbReference type="Gene3D" id="1.20.1730.10">
    <property type="entry name" value="Sodium/glucose cotransporter"/>
    <property type="match status" value="1"/>
</dbReference>
<comment type="catalytic activity">
    <reaction evidence="12">
        <text>L-proline(in) + Na(+)(in) = L-proline(out) + Na(+)(out)</text>
        <dbReference type="Rhea" id="RHEA:28967"/>
        <dbReference type="ChEBI" id="CHEBI:29101"/>
        <dbReference type="ChEBI" id="CHEBI:60039"/>
    </reaction>
</comment>
<feature type="transmembrane region" description="Helical" evidence="14">
    <location>
        <begin position="416"/>
        <end position="441"/>
    </location>
</feature>
<comment type="subcellular location">
    <subcellularLocation>
        <location evidence="1 14">Cell membrane</location>
        <topology evidence="1 14">Multi-pass membrane protein</topology>
    </subcellularLocation>
</comment>